<evidence type="ECO:0000256" key="8">
    <source>
        <dbReference type="ARBA" id="ARBA00022989"/>
    </source>
</evidence>
<dbReference type="InterPro" id="IPR001611">
    <property type="entry name" value="Leu-rich_rpt"/>
</dbReference>
<sequence>MNIAQSSWLLSVQILLLFSTIKNTVVVSGQCLNDQHYHLLQLKNSLTFDLELSTRLVQWNTEEDCCSWKGVGCDPSGRVITLELDQESISGREDNLTSLFRLQYLEKLDLSLNSFICPIPKAIANLTNLMYLNLSFSGFSGQIPVELSSLRKLVSLDLSTWIYGMSFMKLENPSMKMLLQNLSNIEEIYLDHVDLSAQRSEWSQAIATSLPKLRVMSLRYCYISGPIHISLSSLHNLSVIRLDSNNISAEVPEYFANMPNLITLSLQLCNLVGQFPVKIFQVRTLERLVISYNNLLQGSLPPFPKNSSLRIIDLVSCNFSGTIPGLENLLELSSISLSNNNFSGPVPKFQACKNLVYVDLSYNSLTRTLSSDHFKGLHSLEILRLGNNSLSGSLPSSIFNLPALKELRLPNNQFSGQIDEIPGGLSIPQPRLVSLDLSYNQFNGSLPKFFFEFKELVTLVLLSNSFTDTIQLETFKNQPGLESLELSYNNLTVEPQSYNLSLANLTSLKLASCKLKSFPEMNGQLGLSQLDLSDNEITGEIPNWIWNLSLAYVNLSMNFFVGLQKPYVFPPTLYVIDLHSNQLQGEIPIHTGLPVYIDYSRNKFSGPIPSFMEIGPDIRCNANLLQVLDLSYNSLNGTIPPCLVASGDLGVLNLSGNNLSGSIPDKFPTNCNMQTVDIGMNLLEGKLPRSLSNCALLEVLNVGYNKIEDSFPCMFENSLSLHVLALRSNKFYGELKCFGHNYSWPQLQILDIASNNFSGVLSPEFFPSLKNMLSLSLTNESGRGDHLRFEFGTNEYYEIKVRVTMKGAQLELEKIWTIFTSVDFSNNKFSGKIPESIGDLKELYILDLSNNDITGEIPSSIGKLKNLGSLDLSTNELTGQIPTTLAELKFLSFLDLSFNTLTGEIPTGTQLQTFSNDSYMGNPGLCGFPLDVSCGINGPSSMPSLNNKKEINWLYISASLGYTVGLGMFFMLLLLCGRWRNMFFHHVDQLLLKVFNNKTDMRIAPRWMEQFRRLW</sequence>
<dbReference type="Gene3D" id="3.80.10.10">
    <property type="entry name" value="Ribonuclease Inhibitor"/>
    <property type="match status" value="4"/>
</dbReference>
<evidence type="ECO:0000256" key="1">
    <source>
        <dbReference type="ARBA" id="ARBA00004251"/>
    </source>
</evidence>
<keyword evidence="4" id="KW-0433">Leucine-rich repeat</keyword>
<dbReference type="Pfam" id="PF13855">
    <property type="entry name" value="LRR_8"/>
    <property type="match status" value="2"/>
</dbReference>
<keyword evidence="5 12" id="KW-0812">Transmembrane</keyword>
<feature type="domain" description="Leucine-rich repeat-containing N-terminal plant-type" evidence="14">
    <location>
        <begin position="32"/>
        <end position="74"/>
    </location>
</feature>
<dbReference type="GO" id="GO:0051707">
    <property type="term" value="P:response to other organism"/>
    <property type="evidence" value="ECO:0007669"/>
    <property type="project" value="UniProtKB-ARBA"/>
</dbReference>
<dbReference type="PRINTS" id="PR00019">
    <property type="entry name" value="LEURICHRPT"/>
</dbReference>
<organism evidence="15 16">
    <name type="scientific">Lithospermum erythrorhizon</name>
    <name type="common">Purple gromwell</name>
    <name type="synonym">Lithospermum officinale var. erythrorhizon</name>
    <dbReference type="NCBI Taxonomy" id="34254"/>
    <lineage>
        <taxon>Eukaryota</taxon>
        <taxon>Viridiplantae</taxon>
        <taxon>Streptophyta</taxon>
        <taxon>Embryophyta</taxon>
        <taxon>Tracheophyta</taxon>
        <taxon>Spermatophyta</taxon>
        <taxon>Magnoliopsida</taxon>
        <taxon>eudicotyledons</taxon>
        <taxon>Gunneridae</taxon>
        <taxon>Pentapetalae</taxon>
        <taxon>asterids</taxon>
        <taxon>lamiids</taxon>
        <taxon>Boraginales</taxon>
        <taxon>Boraginaceae</taxon>
        <taxon>Boraginoideae</taxon>
        <taxon>Lithospermeae</taxon>
        <taxon>Lithospermum</taxon>
    </lineage>
</organism>
<gene>
    <name evidence="15" type="ORF">LIER_21782</name>
</gene>
<dbReference type="PANTHER" id="PTHR48061">
    <property type="entry name" value="LEUCINE-RICH REPEAT RECEPTOR PROTEIN KINASE EMS1-LIKE-RELATED"/>
    <property type="match status" value="1"/>
</dbReference>
<dbReference type="Pfam" id="PF00560">
    <property type="entry name" value="LRR_1"/>
    <property type="match status" value="7"/>
</dbReference>
<evidence type="ECO:0000313" key="15">
    <source>
        <dbReference type="EMBL" id="GAA0166678.1"/>
    </source>
</evidence>
<dbReference type="InterPro" id="IPR003591">
    <property type="entry name" value="Leu-rich_rpt_typical-subtyp"/>
</dbReference>
<proteinExistence type="inferred from homology"/>
<dbReference type="PANTHER" id="PTHR48061:SF2">
    <property type="entry name" value="RECEPTOR LIKE PROTEIN 30-LIKE"/>
    <property type="match status" value="1"/>
</dbReference>
<evidence type="ECO:0000256" key="12">
    <source>
        <dbReference type="SAM" id="Phobius"/>
    </source>
</evidence>
<dbReference type="SMART" id="SM00369">
    <property type="entry name" value="LRR_TYP"/>
    <property type="match status" value="5"/>
</dbReference>
<keyword evidence="6 13" id="KW-0732">Signal</keyword>
<keyword evidence="3" id="KW-1003">Cell membrane</keyword>
<evidence type="ECO:0000256" key="6">
    <source>
        <dbReference type="ARBA" id="ARBA00022729"/>
    </source>
</evidence>
<dbReference type="Pfam" id="PF08263">
    <property type="entry name" value="LRRNT_2"/>
    <property type="match status" value="1"/>
</dbReference>
<dbReference type="FunFam" id="3.80.10.10:FF:000213">
    <property type="entry name" value="Tyrosine-sulfated glycopeptide receptor 1"/>
    <property type="match status" value="1"/>
</dbReference>
<feature type="signal peptide" evidence="13">
    <location>
        <begin position="1"/>
        <end position="24"/>
    </location>
</feature>
<comment type="subcellular location">
    <subcellularLocation>
        <location evidence="1">Cell membrane</location>
        <topology evidence="1">Single-pass type I membrane protein</topology>
    </subcellularLocation>
</comment>
<reference evidence="15 16" key="1">
    <citation type="submission" date="2024-01" db="EMBL/GenBank/DDBJ databases">
        <title>The complete chloroplast genome sequence of Lithospermum erythrorhizon: insights into the phylogenetic relationship among Boraginaceae species and the maternal lineages of purple gromwells.</title>
        <authorList>
            <person name="Okada T."/>
            <person name="Watanabe K."/>
        </authorList>
    </citation>
    <scope>NUCLEOTIDE SEQUENCE [LARGE SCALE GENOMIC DNA]</scope>
</reference>
<evidence type="ECO:0000256" key="5">
    <source>
        <dbReference type="ARBA" id="ARBA00022692"/>
    </source>
</evidence>
<dbReference type="InterPro" id="IPR013210">
    <property type="entry name" value="LRR_N_plant-typ"/>
</dbReference>
<evidence type="ECO:0000313" key="16">
    <source>
        <dbReference type="Proteomes" id="UP001454036"/>
    </source>
</evidence>
<dbReference type="AlphaFoldDB" id="A0AAV3QUF2"/>
<dbReference type="GO" id="GO:0005886">
    <property type="term" value="C:plasma membrane"/>
    <property type="evidence" value="ECO:0007669"/>
    <property type="project" value="UniProtKB-SubCell"/>
</dbReference>
<evidence type="ECO:0000256" key="4">
    <source>
        <dbReference type="ARBA" id="ARBA00022614"/>
    </source>
</evidence>
<evidence type="ECO:0000256" key="7">
    <source>
        <dbReference type="ARBA" id="ARBA00022737"/>
    </source>
</evidence>
<dbReference type="GO" id="GO:0006952">
    <property type="term" value="P:defense response"/>
    <property type="evidence" value="ECO:0007669"/>
    <property type="project" value="UniProtKB-ARBA"/>
</dbReference>
<keyword evidence="7" id="KW-0677">Repeat</keyword>
<dbReference type="InterPro" id="IPR032675">
    <property type="entry name" value="LRR_dom_sf"/>
</dbReference>
<dbReference type="SUPFAM" id="SSF52058">
    <property type="entry name" value="L domain-like"/>
    <property type="match status" value="3"/>
</dbReference>
<comment type="caution">
    <text evidence="15">The sequence shown here is derived from an EMBL/GenBank/DDBJ whole genome shotgun (WGS) entry which is preliminary data.</text>
</comment>
<evidence type="ECO:0000259" key="14">
    <source>
        <dbReference type="Pfam" id="PF08263"/>
    </source>
</evidence>
<feature type="chain" id="PRO_5043326909" description="Leucine-rich repeat-containing N-terminal plant-type domain-containing protein" evidence="13">
    <location>
        <begin position="25"/>
        <end position="1015"/>
    </location>
</feature>
<keyword evidence="11" id="KW-0325">Glycoprotein</keyword>
<keyword evidence="8 12" id="KW-1133">Transmembrane helix</keyword>
<evidence type="ECO:0000256" key="11">
    <source>
        <dbReference type="ARBA" id="ARBA00023180"/>
    </source>
</evidence>
<evidence type="ECO:0000256" key="9">
    <source>
        <dbReference type="ARBA" id="ARBA00023136"/>
    </source>
</evidence>
<feature type="transmembrane region" description="Helical" evidence="12">
    <location>
        <begin position="953"/>
        <end position="976"/>
    </location>
</feature>
<dbReference type="EMBL" id="BAABME010005815">
    <property type="protein sequence ID" value="GAA0166678.1"/>
    <property type="molecule type" value="Genomic_DNA"/>
</dbReference>
<evidence type="ECO:0000256" key="13">
    <source>
        <dbReference type="SAM" id="SignalP"/>
    </source>
</evidence>
<keyword evidence="16" id="KW-1185">Reference proteome</keyword>
<accession>A0AAV3QUF2</accession>
<dbReference type="InterPro" id="IPR046956">
    <property type="entry name" value="RLP23-like"/>
</dbReference>
<evidence type="ECO:0000256" key="2">
    <source>
        <dbReference type="ARBA" id="ARBA00009592"/>
    </source>
</evidence>
<keyword evidence="9 12" id="KW-0472">Membrane</keyword>
<protein>
    <recommendedName>
        <fullName evidence="14">Leucine-rich repeat-containing N-terminal plant-type domain-containing protein</fullName>
    </recommendedName>
</protein>
<dbReference type="FunFam" id="3.80.10.10:FF:000041">
    <property type="entry name" value="LRR receptor-like serine/threonine-protein kinase ERECTA"/>
    <property type="match status" value="2"/>
</dbReference>
<evidence type="ECO:0000256" key="3">
    <source>
        <dbReference type="ARBA" id="ARBA00022475"/>
    </source>
</evidence>
<comment type="similarity">
    <text evidence="2">Belongs to the RLP family.</text>
</comment>
<keyword evidence="10" id="KW-0675">Receptor</keyword>
<evidence type="ECO:0000256" key="10">
    <source>
        <dbReference type="ARBA" id="ARBA00023170"/>
    </source>
</evidence>
<name>A0AAV3QUF2_LITER</name>
<dbReference type="Proteomes" id="UP001454036">
    <property type="component" value="Unassembled WGS sequence"/>
</dbReference>